<dbReference type="AlphaFoldDB" id="A0A4Q7PHC9"/>
<name>A0A4Q7PHC9_9FLAO</name>
<comment type="caution">
    <text evidence="1">The sequence shown here is derived from an EMBL/GenBank/DDBJ whole genome shotgun (WGS) entry which is preliminary data.</text>
</comment>
<dbReference type="OrthoDB" id="9811416at2"/>
<dbReference type="RefSeq" id="WP_130285756.1">
    <property type="nucleotide sequence ID" value="NZ_SGXE01000001.1"/>
</dbReference>
<organism evidence="1 2">
    <name type="scientific">Aquimarina brevivitae</name>
    <dbReference type="NCBI Taxonomy" id="323412"/>
    <lineage>
        <taxon>Bacteria</taxon>
        <taxon>Pseudomonadati</taxon>
        <taxon>Bacteroidota</taxon>
        <taxon>Flavobacteriia</taxon>
        <taxon>Flavobacteriales</taxon>
        <taxon>Flavobacteriaceae</taxon>
        <taxon>Aquimarina</taxon>
    </lineage>
</organism>
<reference evidence="1 2" key="1">
    <citation type="submission" date="2019-02" db="EMBL/GenBank/DDBJ databases">
        <title>Genomic Encyclopedia of Type Strains, Phase IV (KMG-IV): sequencing the most valuable type-strain genomes for metagenomic binning, comparative biology and taxonomic classification.</title>
        <authorList>
            <person name="Goeker M."/>
        </authorList>
    </citation>
    <scope>NUCLEOTIDE SEQUENCE [LARGE SCALE GENOMIC DNA]</scope>
    <source>
        <strain evidence="1 2">DSM 17196</strain>
    </source>
</reference>
<gene>
    <name evidence="1" type="ORF">EV197_1175</name>
</gene>
<evidence type="ECO:0000313" key="1">
    <source>
        <dbReference type="EMBL" id="RZS99944.1"/>
    </source>
</evidence>
<accession>A0A4Q7PHC9</accession>
<proteinExistence type="predicted"/>
<sequence length="561" mass="63903">MSRTHLFCIYFLISNLLIAQKKQLHLIVQGKDSTETVVLNNYLKANSFKTYKDLKEITSNITKELIKSGYIDVALKRVKRVNDTLYNANYILSTKIDSVIVRYDPKAFEADYLIESFINDNNEIIIPYENIEAFMNQLNLKFSNQGASFNKIKLVNLQKVDNTIIANLHVSNLQDKRTIDTIIIKGYEKFPKSYLRYYSKLKIKNIFNKESLLNKESRLNNLSFVESLKPPEVLFTSDSTKVFLYLKKKSANSFDGFLGFSTNEQSGNLELNGYVNLSLINNLNIGERLTIIYKNDGEDQQRFNTSISIPYIFSSPFGIEADLKIFKQDSTFLNTEQSLSANYIIGEKINTSVGYQTINSSNLLDQSIANINDYKARFINASIEYTTPVDIALFTEPKTNYSLNIAYGNRETNSNRTTQVKGTLSLLRTIRLNSRNYITLGSNTSILHADNYLTNELYRTGGLQSIRGFEENSIFASLYSLLTTEYRYILSPNIFAHSVIDFGYVENNITDVIENLNSIGIGLGIRNRSGLLRLIFANGKRSGQSFEFNNTKVHISLLANF</sequence>
<dbReference type="Gene3D" id="2.40.160.50">
    <property type="entry name" value="membrane protein fhac: a member of the omp85/tpsb transporter family"/>
    <property type="match status" value="1"/>
</dbReference>
<dbReference type="EMBL" id="SGXE01000001">
    <property type="protein sequence ID" value="RZS99944.1"/>
    <property type="molecule type" value="Genomic_DNA"/>
</dbReference>
<keyword evidence="2" id="KW-1185">Reference proteome</keyword>
<evidence type="ECO:0000313" key="2">
    <source>
        <dbReference type="Proteomes" id="UP000292262"/>
    </source>
</evidence>
<dbReference type="Proteomes" id="UP000292262">
    <property type="component" value="Unassembled WGS sequence"/>
</dbReference>
<protein>
    <submittedName>
        <fullName evidence="1">Outer membrane protein assembly factor BamA</fullName>
    </submittedName>
</protein>